<feature type="binding site" evidence="6">
    <location>
        <position position="572"/>
    </location>
    <ligand>
        <name>Fe cation</name>
        <dbReference type="ChEBI" id="CHEBI:24875"/>
        <note>catalytic</note>
    </ligand>
</feature>
<dbReference type="PANTHER" id="PTHR16557">
    <property type="entry name" value="ALKYLATED DNA REPAIR PROTEIN ALKB-RELATED"/>
    <property type="match status" value="1"/>
</dbReference>
<dbReference type="Gene3D" id="2.60.120.590">
    <property type="entry name" value="Alpha-ketoglutarate-dependent dioxygenase AlkB-like"/>
    <property type="match status" value="1"/>
</dbReference>
<dbReference type="Pfam" id="PF13532">
    <property type="entry name" value="2OG-FeII_Oxy_2"/>
    <property type="match status" value="1"/>
</dbReference>
<feature type="binding site" evidence="6">
    <location>
        <position position="574"/>
    </location>
    <ligand>
        <name>Fe cation</name>
        <dbReference type="ChEBI" id="CHEBI:24875"/>
        <note>catalytic</note>
    </ligand>
</feature>
<reference evidence="9 10" key="1">
    <citation type="journal article" date="2021" name="Nat. Plants">
        <title>The Taxus genome provides insights into paclitaxel biosynthesis.</title>
        <authorList>
            <person name="Xiong X."/>
            <person name="Gou J."/>
            <person name="Liao Q."/>
            <person name="Li Y."/>
            <person name="Zhou Q."/>
            <person name="Bi G."/>
            <person name="Li C."/>
            <person name="Du R."/>
            <person name="Wang X."/>
            <person name="Sun T."/>
            <person name="Guo L."/>
            <person name="Liang H."/>
            <person name="Lu P."/>
            <person name="Wu Y."/>
            <person name="Zhang Z."/>
            <person name="Ro D.K."/>
            <person name="Shang Y."/>
            <person name="Huang S."/>
            <person name="Yan J."/>
        </authorList>
    </citation>
    <scope>NUCLEOTIDE SEQUENCE [LARGE SCALE GENOMIC DNA]</scope>
    <source>
        <strain evidence="9">Ta-2019</strain>
    </source>
</reference>
<dbReference type="Pfam" id="PF06221">
    <property type="entry name" value="zf-C2HC5"/>
    <property type="match status" value="1"/>
</dbReference>
<dbReference type="InterPro" id="IPR009349">
    <property type="entry name" value="TRIP4/RQT4_C2HC5_Znf"/>
</dbReference>
<dbReference type="GO" id="GO:0008270">
    <property type="term" value="F:zinc ion binding"/>
    <property type="evidence" value="ECO:0007669"/>
    <property type="project" value="InterPro"/>
</dbReference>
<dbReference type="PROSITE" id="PS51471">
    <property type="entry name" value="FE2OG_OXY"/>
    <property type="match status" value="1"/>
</dbReference>
<name>A0AA38G4Q0_TAXCH</name>
<accession>A0AA38G4Q0</accession>
<protein>
    <recommendedName>
        <fullName evidence="8">Fe2OG dioxygenase domain-containing protein</fullName>
    </recommendedName>
</protein>
<evidence type="ECO:0000256" key="2">
    <source>
        <dbReference type="ARBA" id="ARBA00022723"/>
    </source>
</evidence>
<dbReference type="PANTHER" id="PTHR16557:SF2">
    <property type="entry name" value="NUCLEIC ACID DIOXYGENASE ALKBH1"/>
    <property type="match status" value="1"/>
</dbReference>
<dbReference type="SUPFAM" id="SSF51197">
    <property type="entry name" value="Clavaminate synthase-like"/>
    <property type="match status" value="1"/>
</dbReference>
<feature type="domain" description="Fe2OG dioxygenase" evidence="8">
    <location>
        <begin position="554"/>
        <end position="664"/>
    </location>
</feature>
<dbReference type="GO" id="GO:0035515">
    <property type="term" value="F:oxidative RNA demethylase activity"/>
    <property type="evidence" value="ECO:0007669"/>
    <property type="project" value="TreeGrafter"/>
</dbReference>
<organism evidence="9 10">
    <name type="scientific">Taxus chinensis</name>
    <name type="common">Chinese yew</name>
    <name type="synonym">Taxus wallichiana var. chinensis</name>
    <dbReference type="NCBI Taxonomy" id="29808"/>
    <lineage>
        <taxon>Eukaryota</taxon>
        <taxon>Viridiplantae</taxon>
        <taxon>Streptophyta</taxon>
        <taxon>Embryophyta</taxon>
        <taxon>Tracheophyta</taxon>
        <taxon>Spermatophyta</taxon>
        <taxon>Pinopsida</taxon>
        <taxon>Pinidae</taxon>
        <taxon>Conifers II</taxon>
        <taxon>Cupressales</taxon>
        <taxon>Taxaceae</taxon>
        <taxon>Taxus</taxon>
    </lineage>
</organism>
<keyword evidence="3" id="KW-0223">Dioxygenase</keyword>
<comment type="similarity">
    <text evidence="1">Belongs to the alkB family.</text>
</comment>
<comment type="cofactor">
    <cofactor evidence="6">
        <name>Fe(2+)</name>
        <dbReference type="ChEBI" id="CHEBI:29033"/>
    </cofactor>
    <text evidence="6">Binds 1 Fe(2+) ion per subunit.</text>
</comment>
<dbReference type="GO" id="GO:0180022">
    <property type="term" value="C:RQC-trigger complex"/>
    <property type="evidence" value="ECO:0007669"/>
    <property type="project" value="InterPro"/>
</dbReference>
<dbReference type="GO" id="GO:0008198">
    <property type="term" value="F:ferrous iron binding"/>
    <property type="evidence" value="ECO:0007669"/>
    <property type="project" value="TreeGrafter"/>
</dbReference>
<dbReference type="InterPro" id="IPR005123">
    <property type="entry name" value="Oxoglu/Fe-dep_dioxygenase_dom"/>
</dbReference>
<dbReference type="AlphaFoldDB" id="A0AA38G4Q0"/>
<dbReference type="InterPro" id="IPR027450">
    <property type="entry name" value="AlkB-like"/>
</dbReference>
<feature type="region of interest" description="Disordered" evidence="7">
    <location>
        <begin position="138"/>
        <end position="170"/>
    </location>
</feature>
<dbReference type="InterPro" id="IPR037151">
    <property type="entry name" value="AlkB-like_sf"/>
</dbReference>
<feature type="binding site" evidence="6">
    <location>
        <position position="632"/>
    </location>
    <ligand>
        <name>Fe cation</name>
        <dbReference type="ChEBI" id="CHEBI:24875"/>
        <note>catalytic</note>
    </ligand>
</feature>
<feature type="compositionally biased region" description="Polar residues" evidence="7">
    <location>
        <begin position="138"/>
        <end position="151"/>
    </location>
</feature>
<dbReference type="SMR" id="A0AA38G4Q0"/>
<dbReference type="Proteomes" id="UP000824469">
    <property type="component" value="Unassembled WGS sequence"/>
</dbReference>
<gene>
    <name evidence="9" type="ORF">KI387_023350</name>
</gene>
<sequence>MANSPSSPAEYLREALEKSFNYDPDASVTLVNYCERADPQDASEYIHNAIQGDVDKVIEEYLHRRSLGELSFKKNYSLGEPVQIYKKPDVHLSTPKPTQIYKKPEVSLSSLKPMQIYKKPEVSLSTPTTVKNRKKLTPGTQATINASVQSKHNQRGVSGHARNPEKEHSEEILATVTNHKKIRAREKCDCQAREHKLVNNCLACGKIVCEKEGEGPCMFCGKSEVWCHESPSKHLRGHAEGNSEAEDRAITLKNKLLEQDRRGNLQTTVIDDQSDMFNIEGNTWMTPEEKEKRISLEEAESARKSRTVLRLGADVGEVDFSTEDDIQNSDPANNEVMQTIVMKANPNIRECPIYVAPEITEKRVERRIPENMKVSSGRVQHDEPLFQIPNFHPRDVFDICVPETDAACQGDEIVELAPSLHAQTKINKELTEMHNEVQILMPGMIWLKHWLSKDDQVKIVKTCQELGVGKAGFYQPGYGNQSKMHLWMMCLGKNWNPESRSYEDIRSYDNAKPPSIPSYFTPLVRNAIQAAHNALIQNNKLIQKDVRTVLPCMDPDVCIVNFYKESGSLGLHQDRDESSKSLEQGLPVVSFSIGDAAEFLYGTERDPSNAKKIVLESGDVLIFGGLSRHVFHGISRVKPNTSAKWLIRDSRLRPGRVNLTFRQI</sequence>
<keyword evidence="2 6" id="KW-0479">Metal-binding</keyword>
<dbReference type="GO" id="GO:0072344">
    <property type="term" value="P:rescue of stalled ribosome"/>
    <property type="evidence" value="ECO:0007669"/>
    <property type="project" value="InterPro"/>
</dbReference>
<dbReference type="InterPro" id="IPR004574">
    <property type="entry name" value="Alkb"/>
</dbReference>
<comment type="caution">
    <text evidence="9">The sequence shown here is derived from an EMBL/GenBank/DDBJ whole genome shotgun (WGS) entry which is preliminary data.</text>
</comment>
<keyword evidence="10" id="KW-1185">Reference proteome</keyword>
<evidence type="ECO:0000313" key="9">
    <source>
        <dbReference type="EMBL" id="KAH9314723.1"/>
    </source>
</evidence>
<dbReference type="EMBL" id="JAHRHJ020000005">
    <property type="protein sequence ID" value="KAH9314723.1"/>
    <property type="molecule type" value="Genomic_DNA"/>
</dbReference>
<dbReference type="GO" id="GO:0035513">
    <property type="term" value="P:oxidative RNA demethylation"/>
    <property type="evidence" value="ECO:0007669"/>
    <property type="project" value="TreeGrafter"/>
</dbReference>
<evidence type="ECO:0000256" key="6">
    <source>
        <dbReference type="PIRSR" id="PIRSR604574-2"/>
    </source>
</evidence>
<dbReference type="GO" id="GO:0005737">
    <property type="term" value="C:cytoplasm"/>
    <property type="evidence" value="ECO:0007669"/>
    <property type="project" value="TreeGrafter"/>
</dbReference>
<evidence type="ECO:0000256" key="3">
    <source>
        <dbReference type="ARBA" id="ARBA00022964"/>
    </source>
</evidence>
<dbReference type="GO" id="GO:0035516">
    <property type="term" value="F:broad specificity oxidative DNA demethylase activity"/>
    <property type="evidence" value="ECO:0007669"/>
    <property type="project" value="TreeGrafter"/>
</dbReference>
<evidence type="ECO:0000256" key="7">
    <source>
        <dbReference type="SAM" id="MobiDB-lite"/>
    </source>
</evidence>
<evidence type="ECO:0000256" key="4">
    <source>
        <dbReference type="ARBA" id="ARBA00023002"/>
    </source>
</evidence>
<keyword evidence="5 6" id="KW-0408">Iron</keyword>
<evidence type="ECO:0000259" key="8">
    <source>
        <dbReference type="PROSITE" id="PS51471"/>
    </source>
</evidence>
<evidence type="ECO:0000256" key="1">
    <source>
        <dbReference type="ARBA" id="ARBA00007879"/>
    </source>
</evidence>
<dbReference type="GO" id="GO:0005634">
    <property type="term" value="C:nucleus"/>
    <property type="evidence" value="ECO:0007669"/>
    <property type="project" value="InterPro"/>
</dbReference>
<evidence type="ECO:0000256" key="5">
    <source>
        <dbReference type="ARBA" id="ARBA00023004"/>
    </source>
</evidence>
<evidence type="ECO:0000313" key="10">
    <source>
        <dbReference type="Proteomes" id="UP000824469"/>
    </source>
</evidence>
<proteinExistence type="inferred from homology"/>
<keyword evidence="4" id="KW-0560">Oxidoreductase</keyword>